<dbReference type="OrthoDB" id="5831161at2759"/>
<feature type="compositionally biased region" description="Low complexity" evidence="1">
    <location>
        <begin position="98"/>
        <end position="112"/>
    </location>
</feature>
<feature type="transmembrane region" description="Helical" evidence="2">
    <location>
        <begin position="142"/>
        <end position="164"/>
    </location>
</feature>
<accession>E3MVV4</accession>
<proteinExistence type="predicted"/>
<evidence type="ECO:0000313" key="3">
    <source>
        <dbReference type="EMBL" id="EFP10335.1"/>
    </source>
</evidence>
<feature type="region of interest" description="Disordered" evidence="1">
    <location>
        <begin position="86"/>
        <end position="115"/>
    </location>
</feature>
<feature type="transmembrane region" description="Helical" evidence="2">
    <location>
        <begin position="219"/>
        <end position="238"/>
    </location>
</feature>
<dbReference type="FunCoup" id="E3MVV4">
    <property type="interactions" value="1"/>
</dbReference>
<dbReference type="PANTHER" id="PTHR31176:SF2">
    <property type="entry name" value="DUF389 DOMAIN MEMBRANE PROTEIN"/>
    <property type="match status" value="1"/>
</dbReference>
<keyword evidence="2" id="KW-1133">Transmembrane helix</keyword>
<feature type="transmembrane region" description="Helical" evidence="2">
    <location>
        <begin position="323"/>
        <end position="343"/>
    </location>
</feature>
<evidence type="ECO:0000313" key="4">
    <source>
        <dbReference type="Proteomes" id="UP000008281"/>
    </source>
</evidence>
<keyword evidence="2" id="KW-0472">Membrane</keyword>
<dbReference type="PANTHER" id="PTHR31176">
    <property type="entry name" value="MFS DOMAIN-CONTAINING PROTEIN-RELATED"/>
    <property type="match status" value="1"/>
</dbReference>
<gene>
    <name evidence="3" type="ORF">CRE_23616</name>
</gene>
<protein>
    <submittedName>
        <fullName evidence="3">Uncharacterized protein</fullName>
    </submittedName>
</protein>
<dbReference type="HOGENOM" id="CLU_858524_0_0_1"/>
<feature type="transmembrane region" description="Helical" evidence="2">
    <location>
        <begin position="170"/>
        <end position="190"/>
    </location>
</feature>
<dbReference type="OMA" id="ASKCFVY"/>
<dbReference type="InterPro" id="IPR008574">
    <property type="entry name" value="Nematodes_ZYG-11_interact"/>
</dbReference>
<dbReference type="EMBL" id="DS268484">
    <property type="protein sequence ID" value="EFP10335.1"/>
    <property type="molecule type" value="Genomic_DNA"/>
</dbReference>
<dbReference type="STRING" id="31234.E3MVV4"/>
<dbReference type="eggNOG" id="ENOG502TG9T">
    <property type="taxonomic scope" value="Eukaryota"/>
</dbReference>
<evidence type="ECO:0000256" key="2">
    <source>
        <dbReference type="SAM" id="Phobius"/>
    </source>
</evidence>
<sequence length="370" mass="38351">MPVTDPVLTPTQVGPAADPALLANDTTAMTPTQEGPAADPALLANAGCTADASEAGINMAVNAMQKFGHELEQFPAEGRKLVEKAMSSISTTNHRSTRSGASSQRSSRSGRGSEQDSFVRIVNTLVDMTPASTPSKPIIETFVLSSVILTVFSLSSLLGGYLLAPFVTLIIPPVGAAIVSALVAPAAIYYQLSKVCNEPHPFVLTECFQGYGALDGFRLLVTAAAAQGVLTGAALAHFTITSEPFIALSTIASSFVIAMLNPTTRSSSLSTTVATSILIHSSLGALEGALTPIYFALTGMYTLAALVPVQLATRDQQRANVNLYSAVLVGVTIASKCLAYGILGASDAPITMEQTLTLEGEGMAEQQINA</sequence>
<keyword evidence="2" id="KW-0812">Transmembrane</keyword>
<dbReference type="AlphaFoldDB" id="E3MVV4"/>
<evidence type="ECO:0000256" key="1">
    <source>
        <dbReference type="SAM" id="MobiDB-lite"/>
    </source>
</evidence>
<dbReference type="InParanoid" id="E3MVV4"/>
<reference evidence="3" key="1">
    <citation type="submission" date="2007-07" db="EMBL/GenBank/DDBJ databases">
        <title>PCAP assembly of the Caenorhabditis remanei genome.</title>
        <authorList>
            <consortium name="The Caenorhabditis remanei Sequencing Consortium"/>
            <person name="Wilson R.K."/>
        </authorList>
    </citation>
    <scope>NUCLEOTIDE SEQUENCE [LARGE SCALE GENOMIC DNA]</scope>
    <source>
        <strain evidence="3">PB4641</strain>
    </source>
</reference>
<feature type="transmembrane region" description="Helical" evidence="2">
    <location>
        <begin position="292"/>
        <end position="311"/>
    </location>
</feature>
<keyword evidence="4" id="KW-1185">Reference proteome</keyword>
<organism evidence="4">
    <name type="scientific">Caenorhabditis remanei</name>
    <name type="common">Caenorhabditis vulgaris</name>
    <dbReference type="NCBI Taxonomy" id="31234"/>
    <lineage>
        <taxon>Eukaryota</taxon>
        <taxon>Metazoa</taxon>
        <taxon>Ecdysozoa</taxon>
        <taxon>Nematoda</taxon>
        <taxon>Chromadorea</taxon>
        <taxon>Rhabditida</taxon>
        <taxon>Rhabditina</taxon>
        <taxon>Rhabditomorpha</taxon>
        <taxon>Rhabditoidea</taxon>
        <taxon>Rhabditidae</taxon>
        <taxon>Peloderinae</taxon>
        <taxon>Caenorhabditis</taxon>
    </lineage>
</organism>
<dbReference type="Proteomes" id="UP000008281">
    <property type="component" value="Unassembled WGS sequence"/>
</dbReference>
<name>E3MVV4_CAERE</name>
<dbReference type="Pfam" id="PF05884">
    <property type="entry name" value="ZYG-11_interact"/>
    <property type="match status" value="1"/>
</dbReference>